<dbReference type="EC" id="3.5.4.26" evidence="12"/>
<evidence type="ECO:0000256" key="9">
    <source>
        <dbReference type="ARBA" id="ARBA00022857"/>
    </source>
</evidence>
<evidence type="ECO:0000256" key="6">
    <source>
        <dbReference type="ARBA" id="ARBA00022619"/>
    </source>
</evidence>
<comment type="similarity">
    <text evidence="4 12">In the N-terminal section; belongs to the cytidine and deoxycytidylate deaminase family.</text>
</comment>
<protein>
    <recommendedName>
        <fullName evidence="12">Riboflavin biosynthesis protein RibD</fullName>
    </recommendedName>
    <domain>
        <recommendedName>
            <fullName evidence="12">Diaminohydroxyphosphoribosylaminopyrimidine deaminase</fullName>
            <shortName evidence="12">DRAP deaminase</shortName>
            <ecNumber evidence="12">3.5.4.26</ecNumber>
        </recommendedName>
        <alternativeName>
            <fullName evidence="12">Riboflavin-specific deaminase</fullName>
        </alternativeName>
    </domain>
    <domain>
        <recommendedName>
            <fullName evidence="12">5-amino-6-(5-phosphoribosylamino)uracil reductase</fullName>
            <ecNumber evidence="12">1.1.1.193</ecNumber>
        </recommendedName>
        <alternativeName>
            <fullName evidence="12">HTP reductase</fullName>
        </alternativeName>
    </domain>
</protein>
<dbReference type="Pfam" id="PF00383">
    <property type="entry name" value="dCMP_cyt_deam_1"/>
    <property type="match status" value="1"/>
</dbReference>
<evidence type="ECO:0000256" key="5">
    <source>
        <dbReference type="ARBA" id="ARBA00007417"/>
    </source>
</evidence>
<dbReference type="PIRSF" id="PIRSF006769">
    <property type="entry name" value="RibD"/>
    <property type="match status" value="1"/>
</dbReference>
<comment type="similarity">
    <text evidence="5 12">In the C-terminal section; belongs to the HTP reductase family.</text>
</comment>
<dbReference type="Gene3D" id="3.40.430.10">
    <property type="entry name" value="Dihydrofolate Reductase, subunit A"/>
    <property type="match status" value="1"/>
</dbReference>
<keyword evidence="15" id="KW-1185">Reference proteome</keyword>
<dbReference type="InterPro" id="IPR016192">
    <property type="entry name" value="APOBEC/CMP_deaminase_Zn-bd"/>
</dbReference>
<keyword evidence="11" id="KW-0511">Multifunctional enzyme</keyword>
<evidence type="ECO:0000256" key="1">
    <source>
        <dbReference type="ARBA" id="ARBA00002151"/>
    </source>
</evidence>
<comment type="function">
    <text evidence="1 12">Converts 2,5-diamino-6-(ribosylamino)-4(3h)-pyrimidinone 5'-phosphate into 5-amino-6-(ribosylamino)-2,4(1h,3h)-pyrimidinedione 5'-phosphate.</text>
</comment>
<dbReference type="InterPro" id="IPR002125">
    <property type="entry name" value="CMP_dCMP_dom"/>
</dbReference>
<dbReference type="PROSITE" id="PS51747">
    <property type="entry name" value="CYT_DCMP_DEAMINASES_2"/>
    <property type="match status" value="1"/>
</dbReference>
<comment type="catalytic activity">
    <reaction evidence="12">
        <text>2,5-diamino-6-hydroxy-4-(5-phosphoribosylamino)-pyrimidine + H2O + H(+) = 5-amino-6-(5-phospho-D-ribosylamino)uracil + NH4(+)</text>
        <dbReference type="Rhea" id="RHEA:21868"/>
        <dbReference type="ChEBI" id="CHEBI:15377"/>
        <dbReference type="ChEBI" id="CHEBI:15378"/>
        <dbReference type="ChEBI" id="CHEBI:28938"/>
        <dbReference type="ChEBI" id="CHEBI:58453"/>
        <dbReference type="ChEBI" id="CHEBI:58614"/>
        <dbReference type="EC" id="3.5.4.26"/>
    </reaction>
</comment>
<accession>A0ABT5LMU8</accession>
<name>A0ABT5LMU8_9GAMM</name>
<dbReference type="EMBL" id="JAQRFN010000002">
    <property type="protein sequence ID" value="MDC9595738.1"/>
    <property type="molecule type" value="Genomic_DNA"/>
</dbReference>
<dbReference type="PANTHER" id="PTHR38011">
    <property type="entry name" value="DIHYDROFOLATE REDUCTASE FAMILY PROTEIN (AFU_ORTHOLOGUE AFUA_8G06820)"/>
    <property type="match status" value="1"/>
</dbReference>
<comment type="pathway">
    <text evidence="3 12">Cofactor biosynthesis; riboflavin biosynthesis; 5-amino-6-(D-ribitylamino)uracil from GTP: step 3/4.</text>
</comment>
<keyword evidence="7 12" id="KW-0479">Metal-binding</keyword>
<feature type="domain" description="CMP/dCMP-type deaminase" evidence="13">
    <location>
        <begin position="5"/>
        <end position="127"/>
    </location>
</feature>
<evidence type="ECO:0000256" key="4">
    <source>
        <dbReference type="ARBA" id="ARBA00005259"/>
    </source>
</evidence>
<proteinExistence type="inferred from homology"/>
<dbReference type="NCBIfam" id="TIGR00227">
    <property type="entry name" value="ribD_Cterm"/>
    <property type="match status" value="1"/>
</dbReference>
<dbReference type="InterPro" id="IPR016193">
    <property type="entry name" value="Cytidine_deaminase-like"/>
</dbReference>
<evidence type="ECO:0000313" key="14">
    <source>
        <dbReference type="EMBL" id="MDC9595738.1"/>
    </source>
</evidence>
<comment type="catalytic activity">
    <reaction evidence="12">
        <text>5-amino-6-(5-phospho-D-ribitylamino)uracil + NADP(+) = 5-amino-6-(5-phospho-D-ribosylamino)uracil + NADPH + H(+)</text>
        <dbReference type="Rhea" id="RHEA:17845"/>
        <dbReference type="ChEBI" id="CHEBI:15378"/>
        <dbReference type="ChEBI" id="CHEBI:57783"/>
        <dbReference type="ChEBI" id="CHEBI:58349"/>
        <dbReference type="ChEBI" id="CHEBI:58421"/>
        <dbReference type="ChEBI" id="CHEBI:58453"/>
        <dbReference type="EC" id="1.1.1.193"/>
    </reaction>
</comment>
<organism evidence="14 15">
    <name type="scientific">Xenorhabdus anantnagensis</name>
    <dbReference type="NCBI Taxonomy" id="3025875"/>
    <lineage>
        <taxon>Bacteria</taxon>
        <taxon>Pseudomonadati</taxon>
        <taxon>Pseudomonadota</taxon>
        <taxon>Gammaproteobacteria</taxon>
        <taxon>Enterobacterales</taxon>
        <taxon>Morganellaceae</taxon>
        <taxon>Xenorhabdus</taxon>
    </lineage>
</organism>
<dbReference type="Pfam" id="PF01872">
    <property type="entry name" value="RibD_C"/>
    <property type="match status" value="1"/>
</dbReference>
<keyword evidence="12 14" id="KW-0378">Hydrolase</keyword>
<keyword evidence="9 12" id="KW-0521">NADP</keyword>
<comment type="cofactor">
    <cofactor evidence="12">
        <name>Zn(2+)</name>
        <dbReference type="ChEBI" id="CHEBI:29105"/>
    </cofactor>
    <text evidence="12">Binds 1 zinc ion.</text>
</comment>
<dbReference type="NCBIfam" id="TIGR00326">
    <property type="entry name" value="eubact_ribD"/>
    <property type="match status" value="1"/>
</dbReference>
<evidence type="ECO:0000256" key="8">
    <source>
        <dbReference type="ARBA" id="ARBA00022833"/>
    </source>
</evidence>
<reference evidence="14 15" key="1">
    <citation type="submission" date="2023-02" db="EMBL/GenBank/DDBJ databases">
        <title>Entomopathogenic bacteria.</title>
        <authorList>
            <person name="Machado R.A."/>
        </authorList>
    </citation>
    <scope>NUCLEOTIDE SEQUENCE [LARGE SCALE GENOMIC DNA]</scope>
    <source>
        <strain evidence="14 15">XENO-2</strain>
    </source>
</reference>
<dbReference type="InterPro" id="IPR011549">
    <property type="entry name" value="RibD_C"/>
</dbReference>
<dbReference type="GO" id="GO:0008703">
    <property type="term" value="F:5-amino-6-(5-phosphoribosylamino)uracil reductase activity"/>
    <property type="evidence" value="ECO:0007669"/>
    <property type="project" value="UniProtKB-EC"/>
</dbReference>
<dbReference type="InterPro" id="IPR002734">
    <property type="entry name" value="RibDG_C"/>
</dbReference>
<dbReference type="CDD" id="cd01284">
    <property type="entry name" value="Riboflavin_deaminase-reductase"/>
    <property type="match status" value="1"/>
</dbReference>
<evidence type="ECO:0000256" key="7">
    <source>
        <dbReference type="ARBA" id="ARBA00022723"/>
    </source>
</evidence>
<dbReference type="PROSITE" id="PS00903">
    <property type="entry name" value="CYT_DCMP_DEAMINASES_1"/>
    <property type="match status" value="1"/>
</dbReference>
<evidence type="ECO:0000259" key="13">
    <source>
        <dbReference type="PROSITE" id="PS51747"/>
    </source>
</evidence>
<dbReference type="RefSeq" id="WP_273574228.1">
    <property type="nucleotide sequence ID" value="NZ_JAQRFN010000002.1"/>
</dbReference>
<evidence type="ECO:0000313" key="15">
    <source>
        <dbReference type="Proteomes" id="UP001220225"/>
    </source>
</evidence>
<comment type="pathway">
    <text evidence="2 12">Cofactor biosynthesis; riboflavin biosynthesis; 5-amino-6-(D-ribitylamino)uracil from GTP: step 2/4.</text>
</comment>
<dbReference type="EC" id="1.1.1.193" evidence="12"/>
<sequence length="362" mass="39844">MSNTLSDELYMRRALELAEKGRYTARPNPKVGCVLVRENTIIGEGWHIRAGTPHAEINALYQAGSLAHGSTAYVTLEPCAHHGKTPPCCDALINAGVNRVVIASEDPYPQVNGKGIECLRKAGINVEVGLMRKEAEELNCGFLSRVRRGRPWVRAKIGMSLDGRTALADGRSKWITSAKSREDVHQWRLSSCAILTGIGTVLADNPQLTARTSHDTGLAPLRVILDSQLRIPLEANVLDKIAPTLIVHRSEAEEIKLPSHINRMSIDTCNNQINLKKVLEDLGNRGINDVFVEAGSVLTGSLLKKGLIDELLVYISPRLLGDQARPMIANVYPESLELSPYFKLVEIVQIDTDIRLRFLPIS</sequence>
<dbReference type="PANTHER" id="PTHR38011:SF7">
    <property type="entry name" value="2,5-DIAMINO-6-RIBOSYLAMINO-4(3H)-PYRIMIDINONE 5'-PHOSPHATE REDUCTASE"/>
    <property type="match status" value="1"/>
</dbReference>
<dbReference type="GO" id="GO:0008835">
    <property type="term" value="F:diaminohydroxyphosphoribosylaminopyrimidine deaminase activity"/>
    <property type="evidence" value="ECO:0007669"/>
    <property type="project" value="UniProtKB-EC"/>
</dbReference>
<evidence type="ECO:0000256" key="3">
    <source>
        <dbReference type="ARBA" id="ARBA00004910"/>
    </source>
</evidence>
<dbReference type="Gene3D" id="3.40.140.10">
    <property type="entry name" value="Cytidine Deaminase, domain 2"/>
    <property type="match status" value="1"/>
</dbReference>
<keyword evidence="6 12" id="KW-0686">Riboflavin biosynthesis</keyword>
<evidence type="ECO:0000256" key="12">
    <source>
        <dbReference type="PIRNR" id="PIRNR006769"/>
    </source>
</evidence>
<gene>
    <name evidence="14" type="primary">ribD</name>
    <name evidence="14" type="ORF">PSI14_02360</name>
</gene>
<evidence type="ECO:0000256" key="11">
    <source>
        <dbReference type="ARBA" id="ARBA00023268"/>
    </source>
</evidence>
<dbReference type="Proteomes" id="UP001220225">
    <property type="component" value="Unassembled WGS sequence"/>
</dbReference>
<dbReference type="SUPFAM" id="SSF53927">
    <property type="entry name" value="Cytidine deaminase-like"/>
    <property type="match status" value="1"/>
</dbReference>
<evidence type="ECO:0000256" key="2">
    <source>
        <dbReference type="ARBA" id="ARBA00004882"/>
    </source>
</evidence>
<dbReference type="SUPFAM" id="SSF53597">
    <property type="entry name" value="Dihydrofolate reductase-like"/>
    <property type="match status" value="1"/>
</dbReference>
<evidence type="ECO:0000256" key="10">
    <source>
        <dbReference type="ARBA" id="ARBA00023002"/>
    </source>
</evidence>
<comment type="caution">
    <text evidence="14">The sequence shown here is derived from an EMBL/GenBank/DDBJ whole genome shotgun (WGS) entry which is preliminary data.</text>
</comment>
<dbReference type="InterPro" id="IPR050765">
    <property type="entry name" value="Riboflavin_Biosynth_HTPR"/>
</dbReference>
<dbReference type="InterPro" id="IPR004794">
    <property type="entry name" value="Eubact_RibD"/>
</dbReference>
<keyword evidence="8 12" id="KW-0862">Zinc</keyword>
<keyword evidence="10 12" id="KW-0560">Oxidoreductase</keyword>
<dbReference type="InterPro" id="IPR024072">
    <property type="entry name" value="DHFR-like_dom_sf"/>
</dbReference>